<proteinExistence type="predicted"/>
<evidence type="ECO:0000313" key="3">
    <source>
        <dbReference type="Proteomes" id="UP000294114"/>
    </source>
</evidence>
<name>A0A4Q8BFX3_9ACTN</name>
<reference evidence="2 3" key="1">
    <citation type="submission" date="2019-02" db="EMBL/GenBank/DDBJ databases">
        <title>Sequencing the genomes of 1000 actinobacteria strains.</title>
        <authorList>
            <person name="Klenk H.-P."/>
        </authorList>
    </citation>
    <scope>NUCLEOTIDE SEQUENCE [LARGE SCALE GENOMIC DNA]</scope>
    <source>
        <strain evidence="2 3">DSM 45612</strain>
    </source>
</reference>
<dbReference type="OrthoDB" id="1551204at2"/>
<sequence length="129" mass="14740">MVRPGVQVPDPDRDGKFRALFDAFLADAGIDVVLSGVRMPRMNPIMERWVQTCRRELLTAAVWNQQHLLHALREYEQFYNGHRPHQGIGNARPLHPLPAPVADPDKITRLDIRRRDRLGGVLHESEHAA</sequence>
<dbReference type="SUPFAM" id="SSF53098">
    <property type="entry name" value="Ribonuclease H-like"/>
    <property type="match status" value="1"/>
</dbReference>
<accession>A0A4Q8BFX3</accession>
<dbReference type="RefSeq" id="WP_130340859.1">
    <property type="nucleotide sequence ID" value="NZ_SHLD01000001.1"/>
</dbReference>
<dbReference type="Gene3D" id="3.30.420.10">
    <property type="entry name" value="Ribonuclease H-like superfamily/Ribonuclease H"/>
    <property type="match status" value="1"/>
</dbReference>
<evidence type="ECO:0000313" key="2">
    <source>
        <dbReference type="EMBL" id="RZU76880.1"/>
    </source>
</evidence>
<dbReference type="InterPro" id="IPR036397">
    <property type="entry name" value="RNaseH_sf"/>
</dbReference>
<protein>
    <submittedName>
        <fullName evidence="2">Integrase-like protein</fullName>
    </submittedName>
</protein>
<feature type="domain" description="Integrase catalytic" evidence="1">
    <location>
        <begin position="29"/>
        <end position="93"/>
    </location>
</feature>
<comment type="caution">
    <text evidence="2">The sequence shown here is derived from an EMBL/GenBank/DDBJ whole genome shotgun (WGS) entry which is preliminary data.</text>
</comment>
<dbReference type="GO" id="GO:0015074">
    <property type="term" value="P:DNA integration"/>
    <property type="evidence" value="ECO:0007669"/>
    <property type="project" value="InterPro"/>
</dbReference>
<dbReference type="Proteomes" id="UP000294114">
    <property type="component" value="Unassembled WGS sequence"/>
</dbReference>
<dbReference type="InterPro" id="IPR012337">
    <property type="entry name" value="RNaseH-like_sf"/>
</dbReference>
<dbReference type="GO" id="GO:0003676">
    <property type="term" value="F:nucleic acid binding"/>
    <property type="evidence" value="ECO:0007669"/>
    <property type="project" value="InterPro"/>
</dbReference>
<keyword evidence="3" id="KW-1185">Reference proteome</keyword>
<organism evidence="2 3">
    <name type="scientific">Micromonospora kangleipakensis</name>
    <dbReference type="NCBI Taxonomy" id="1077942"/>
    <lineage>
        <taxon>Bacteria</taxon>
        <taxon>Bacillati</taxon>
        <taxon>Actinomycetota</taxon>
        <taxon>Actinomycetes</taxon>
        <taxon>Micromonosporales</taxon>
        <taxon>Micromonosporaceae</taxon>
        <taxon>Micromonospora</taxon>
    </lineage>
</organism>
<dbReference type="EMBL" id="SHLD01000001">
    <property type="protein sequence ID" value="RZU76880.1"/>
    <property type="molecule type" value="Genomic_DNA"/>
</dbReference>
<evidence type="ECO:0000259" key="1">
    <source>
        <dbReference type="Pfam" id="PF13683"/>
    </source>
</evidence>
<dbReference type="Pfam" id="PF13683">
    <property type="entry name" value="rve_3"/>
    <property type="match status" value="1"/>
</dbReference>
<dbReference type="InterPro" id="IPR001584">
    <property type="entry name" value="Integrase_cat-core"/>
</dbReference>
<dbReference type="AlphaFoldDB" id="A0A4Q8BFX3"/>
<gene>
    <name evidence="2" type="ORF">EV384_5583</name>
</gene>